<feature type="compositionally biased region" description="Basic residues" evidence="1">
    <location>
        <begin position="44"/>
        <end position="54"/>
    </location>
</feature>
<dbReference type="Gramene" id="PUZ45655">
    <property type="protein sequence ID" value="PUZ45655"/>
    <property type="gene ID" value="GQ55_8G242600"/>
</dbReference>
<accession>A0A2T7CQM7</accession>
<feature type="region of interest" description="Disordered" evidence="1">
    <location>
        <begin position="44"/>
        <end position="80"/>
    </location>
</feature>
<proteinExistence type="predicted"/>
<evidence type="ECO:0000256" key="1">
    <source>
        <dbReference type="SAM" id="MobiDB-lite"/>
    </source>
</evidence>
<evidence type="ECO:0000313" key="2">
    <source>
        <dbReference type="EMBL" id="PUZ45655.1"/>
    </source>
</evidence>
<keyword evidence="3" id="KW-1185">Reference proteome</keyword>
<name>A0A2T7CQM7_9POAL</name>
<organism evidence="2 3">
    <name type="scientific">Panicum hallii var. hallii</name>
    <dbReference type="NCBI Taxonomy" id="1504633"/>
    <lineage>
        <taxon>Eukaryota</taxon>
        <taxon>Viridiplantae</taxon>
        <taxon>Streptophyta</taxon>
        <taxon>Embryophyta</taxon>
        <taxon>Tracheophyta</taxon>
        <taxon>Spermatophyta</taxon>
        <taxon>Magnoliopsida</taxon>
        <taxon>Liliopsida</taxon>
        <taxon>Poales</taxon>
        <taxon>Poaceae</taxon>
        <taxon>PACMAD clade</taxon>
        <taxon>Panicoideae</taxon>
        <taxon>Panicodae</taxon>
        <taxon>Paniceae</taxon>
        <taxon>Panicinae</taxon>
        <taxon>Panicum</taxon>
        <taxon>Panicum sect. Panicum</taxon>
    </lineage>
</organism>
<dbReference type="EMBL" id="CM009756">
    <property type="protein sequence ID" value="PUZ45655.1"/>
    <property type="molecule type" value="Genomic_DNA"/>
</dbReference>
<dbReference type="AlphaFoldDB" id="A0A2T7CQM7"/>
<feature type="compositionally biased region" description="Polar residues" evidence="1">
    <location>
        <begin position="118"/>
        <end position="127"/>
    </location>
</feature>
<feature type="compositionally biased region" description="Low complexity" evidence="1">
    <location>
        <begin position="61"/>
        <end position="70"/>
    </location>
</feature>
<protein>
    <submittedName>
        <fullName evidence="2">Uncharacterized protein</fullName>
    </submittedName>
</protein>
<feature type="region of interest" description="Disordered" evidence="1">
    <location>
        <begin position="111"/>
        <end position="134"/>
    </location>
</feature>
<reference evidence="2 3" key="1">
    <citation type="submission" date="2018-04" db="EMBL/GenBank/DDBJ databases">
        <title>WGS assembly of Panicum hallii var. hallii HAL2.</title>
        <authorList>
            <person name="Lovell J."/>
            <person name="Jenkins J."/>
            <person name="Lowry D."/>
            <person name="Mamidi S."/>
            <person name="Sreedasyam A."/>
            <person name="Weng X."/>
            <person name="Barry K."/>
            <person name="Bonette J."/>
            <person name="Campitelli B."/>
            <person name="Daum C."/>
            <person name="Gordon S."/>
            <person name="Gould B."/>
            <person name="Lipzen A."/>
            <person name="MacQueen A."/>
            <person name="Palacio-Mejia J."/>
            <person name="Plott C."/>
            <person name="Shakirov E."/>
            <person name="Shu S."/>
            <person name="Yoshinaga Y."/>
            <person name="Zane M."/>
            <person name="Rokhsar D."/>
            <person name="Grimwood J."/>
            <person name="Schmutz J."/>
            <person name="Juenger T."/>
        </authorList>
    </citation>
    <scope>NUCLEOTIDE SEQUENCE [LARGE SCALE GENOMIC DNA]</scope>
    <source>
        <strain evidence="3">cv. HAL2</strain>
    </source>
</reference>
<evidence type="ECO:0000313" key="3">
    <source>
        <dbReference type="Proteomes" id="UP000244336"/>
    </source>
</evidence>
<gene>
    <name evidence="2" type="ORF">GQ55_8G242600</name>
</gene>
<sequence length="157" mass="18047">MQIRSRLSFAIRFSAKCPRVFANSPLVLDGRILHLLRPPPRLLRPARRRRCSPRRPRDSSSHPPLAAPHSFESRTQASKCRRAEAAHLRLAVEESQRGRRLALLPHCRRPYRKHASEQSRSAQSHQLQRIEGDASRVWSSHGMLQWTIEQSSEPTGL</sequence>
<dbReference type="Proteomes" id="UP000244336">
    <property type="component" value="Chromosome 8"/>
</dbReference>